<evidence type="ECO:0000256" key="2">
    <source>
        <dbReference type="SAM" id="MobiDB-lite"/>
    </source>
</evidence>
<proteinExistence type="predicted"/>
<reference evidence="3 4" key="1">
    <citation type="journal article" date="2024" name="BMC Biol.">
        <title>Comparative genomics of Ascetosporea gives new insight into the evolutionary basis for animal parasitism in Rhizaria.</title>
        <authorList>
            <person name="Hiltunen Thoren M."/>
            <person name="Onut-Brannstrom I."/>
            <person name="Alfjorden A."/>
            <person name="Peckova H."/>
            <person name="Swords F."/>
            <person name="Hooper C."/>
            <person name="Holzer A.S."/>
            <person name="Bass D."/>
            <person name="Burki F."/>
        </authorList>
    </citation>
    <scope>NUCLEOTIDE SEQUENCE [LARGE SCALE GENOMIC DNA]</scope>
    <source>
        <strain evidence="3">20-A016</strain>
    </source>
</reference>
<feature type="coiled-coil region" evidence="1">
    <location>
        <begin position="3"/>
        <end position="128"/>
    </location>
</feature>
<feature type="compositionally biased region" description="Basic and acidic residues" evidence="2">
    <location>
        <begin position="1127"/>
        <end position="1151"/>
    </location>
</feature>
<evidence type="ECO:0000313" key="3">
    <source>
        <dbReference type="EMBL" id="MES1919375.1"/>
    </source>
</evidence>
<evidence type="ECO:0000256" key="1">
    <source>
        <dbReference type="SAM" id="Coils"/>
    </source>
</evidence>
<keyword evidence="4" id="KW-1185">Reference proteome</keyword>
<feature type="coiled-coil region" evidence="1">
    <location>
        <begin position="232"/>
        <end position="450"/>
    </location>
</feature>
<sequence>MAEREFAELKKDLEREREAKNEAREDLAAAKEKAFGLENLVRSANEQQRAAVAEAEQVKASCSALKNVEQRLREKLENLTEMANINETKIARLEETNKLLSETEKVKLEKALEINEELKTEWHELRQARELDLKTGREALQNNNDLTKKVLADLRFEKEARKEDKTKTERVLADLAKSKIDLTKAKQQISELENFKKNFEAADLNVVGSLAGSGIDEKTARKIKFECSVKKIVEYEHENADLRLQRDNFEEMYKTSDKILKEQTDSIDKLKKEKNAQIFQLEENCNKSEEKLAKALRSLQQSIIEAAKLKQENENLLIQIKTIETALERVRKSKIEIEQNINKKIVRLENDLVLAKKEKMAVIKDYENEVERHGKTVEKMRNSSSEKESLKIQITNLEIQNSELLKQNNSNKNASNAKFDEKVEENKYLKEALKENKKKADLILDELDRTNSLNRYLRSKDKNVVNSENSNAESSRDESKSLENYKKLLADARKEQSFLELRSGKSEKQLENLKRERDINKTLTESLKNELEKAISEKTRLKAFENNSEISEDLNLQISVLKDNNKSLREEIRLQSLQKRELDKRINKLEEAEIPNTKKIASLKEENSLLSMRLESREKMIKDWEKRCMRILEKSNAIDPEDHKRLQSELENNKKALLAAKRESAEIENQSKLLQKEIESLKKAENALKYNLTEARRSLENSKKDEDLKKECDRLREGHSALLRERLTLQRDLVKLKEEQKENEKVVTEMREKTDRVVFELEKFKMLAQKTDFLLDEEKETSNIHKRNAETAAKRLRSFKAIKQRENESTSNPSPNDAKKTLIRKPIPKTTLANLPINDSQKTVGNFAKTAEKRKFDRSNEDQFFGKKDIKIAEPNFNNLENKQNFLFSENKDFGKKDLGTGNMEERKADLAALSTTNNEKKESANIVIADQVENDEINLAPTINKMANEEKLTTTKNENFYEKDVKNIAKIDENDVENIFKFDTKPNNAFKTETKEMTEKAINPFTDNQKNPTELSFGGYEDFYKKTKNDRKTEDNSEKEIKFEAVPDIFDFSRGPFLGGSDKEKKGDATISPPALTEIEKQKLEKSKNDIVEIEPLKVVETTSDLKSSQSENSEIAFLERTNSGQEKRSEKIEIISEPEKIEADKKEGEGSMEVLEISDVENSSSE</sequence>
<feature type="compositionally biased region" description="Low complexity" evidence="2">
    <location>
        <begin position="464"/>
        <end position="473"/>
    </location>
</feature>
<feature type="region of interest" description="Disordered" evidence="2">
    <location>
        <begin position="461"/>
        <end position="481"/>
    </location>
</feature>
<keyword evidence="1" id="KW-0175">Coiled coil</keyword>
<name>A0ABV2AI76_9EUKA</name>
<feature type="coiled-coil region" evidence="1">
    <location>
        <begin position="175"/>
        <end position="202"/>
    </location>
</feature>
<protein>
    <submittedName>
        <fullName evidence="3">Uncharacterized protein</fullName>
    </submittedName>
</protein>
<feature type="compositionally biased region" description="Polar residues" evidence="2">
    <location>
        <begin position="1102"/>
        <end position="1115"/>
    </location>
</feature>
<dbReference type="Proteomes" id="UP001439008">
    <property type="component" value="Unassembled WGS sequence"/>
</dbReference>
<comment type="caution">
    <text evidence="3">The sequence shown here is derived from an EMBL/GenBank/DDBJ whole genome shotgun (WGS) entry which is preliminary data.</text>
</comment>
<feature type="region of interest" description="Disordered" evidence="2">
    <location>
        <begin position="801"/>
        <end position="823"/>
    </location>
</feature>
<dbReference type="EMBL" id="JBDODL010000271">
    <property type="protein sequence ID" value="MES1919375.1"/>
    <property type="molecule type" value="Genomic_DNA"/>
</dbReference>
<organism evidence="3 4">
    <name type="scientific">Bonamia ostreae</name>
    <dbReference type="NCBI Taxonomy" id="126728"/>
    <lineage>
        <taxon>Eukaryota</taxon>
        <taxon>Sar</taxon>
        <taxon>Rhizaria</taxon>
        <taxon>Endomyxa</taxon>
        <taxon>Ascetosporea</taxon>
        <taxon>Haplosporida</taxon>
        <taxon>Bonamia</taxon>
    </lineage>
</organism>
<feature type="region of interest" description="Disordered" evidence="2">
    <location>
        <begin position="1102"/>
        <end position="1168"/>
    </location>
</feature>
<feature type="coiled-coil region" evidence="1">
    <location>
        <begin position="643"/>
        <end position="687"/>
    </location>
</feature>
<gene>
    <name evidence="3" type="ORF">MHBO_001220</name>
</gene>
<feature type="coiled-coil region" evidence="1">
    <location>
        <begin position="719"/>
        <end position="756"/>
    </location>
</feature>
<evidence type="ECO:0000313" key="4">
    <source>
        <dbReference type="Proteomes" id="UP001439008"/>
    </source>
</evidence>
<accession>A0ABV2AI76</accession>